<dbReference type="EMBL" id="GBXM01072626">
    <property type="protein sequence ID" value="JAH35951.1"/>
    <property type="molecule type" value="Transcribed_RNA"/>
</dbReference>
<reference evidence="1" key="2">
    <citation type="journal article" date="2015" name="Fish Shellfish Immunol.">
        <title>Early steps in the European eel (Anguilla anguilla)-Vibrio vulnificus interaction in the gills: Role of the RtxA13 toxin.</title>
        <authorList>
            <person name="Callol A."/>
            <person name="Pajuelo D."/>
            <person name="Ebbesson L."/>
            <person name="Teles M."/>
            <person name="MacKenzie S."/>
            <person name="Amaro C."/>
        </authorList>
    </citation>
    <scope>NUCLEOTIDE SEQUENCE</scope>
</reference>
<organism evidence="1">
    <name type="scientific">Anguilla anguilla</name>
    <name type="common">European freshwater eel</name>
    <name type="synonym">Muraena anguilla</name>
    <dbReference type="NCBI Taxonomy" id="7936"/>
    <lineage>
        <taxon>Eukaryota</taxon>
        <taxon>Metazoa</taxon>
        <taxon>Chordata</taxon>
        <taxon>Craniata</taxon>
        <taxon>Vertebrata</taxon>
        <taxon>Euteleostomi</taxon>
        <taxon>Actinopterygii</taxon>
        <taxon>Neopterygii</taxon>
        <taxon>Teleostei</taxon>
        <taxon>Anguilliformes</taxon>
        <taxon>Anguillidae</taxon>
        <taxon>Anguilla</taxon>
    </lineage>
</organism>
<evidence type="ECO:0000313" key="1">
    <source>
        <dbReference type="EMBL" id="JAH35951.1"/>
    </source>
</evidence>
<reference evidence="1" key="1">
    <citation type="submission" date="2014-11" db="EMBL/GenBank/DDBJ databases">
        <authorList>
            <person name="Amaro Gonzalez C."/>
        </authorList>
    </citation>
    <scope>NUCLEOTIDE SEQUENCE</scope>
</reference>
<dbReference type="AlphaFoldDB" id="A0A0E9S3U9"/>
<sequence length="28" mass="3089">MYAGSAGHYFIFVCLTMCAEFSQLISPT</sequence>
<proteinExistence type="predicted"/>
<protein>
    <submittedName>
        <fullName evidence="1">Uncharacterized protein</fullName>
    </submittedName>
</protein>
<name>A0A0E9S3U9_ANGAN</name>
<accession>A0A0E9S3U9</accession>